<dbReference type="InterPro" id="IPR016174">
    <property type="entry name" value="Di-haem_cyt_TM"/>
</dbReference>
<dbReference type="InterPro" id="IPR052168">
    <property type="entry name" value="Cytochrome_b561_oxidase"/>
</dbReference>
<keyword evidence="11 13" id="KW-0472">Membrane</keyword>
<dbReference type="AlphaFoldDB" id="A0A975G538"/>
<keyword evidence="10" id="KW-0408">Iron</keyword>
<keyword evidence="16" id="KW-1185">Reference proteome</keyword>
<evidence type="ECO:0000256" key="2">
    <source>
        <dbReference type="ARBA" id="ARBA00004651"/>
    </source>
</evidence>
<evidence type="ECO:0000256" key="9">
    <source>
        <dbReference type="ARBA" id="ARBA00022989"/>
    </source>
</evidence>
<evidence type="ECO:0000256" key="12">
    <source>
        <dbReference type="ARBA" id="ARBA00037975"/>
    </source>
</evidence>
<feature type="transmembrane region" description="Helical" evidence="13">
    <location>
        <begin position="42"/>
        <end position="59"/>
    </location>
</feature>
<evidence type="ECO:0000256" key="11">
    <source>
        <dbReference type="ARBA" id="ARBA00023136"/>
    </source>
</evidence>
<dbReference type="KEGG" id="caul:KCG34_10745"/>
<accession>A0A975G538</accession>
<evidence type="ECO:0000256" key="13">
    <source>
        <dbReference type="SAM" id="Phobius"/>
    </source>
</evidence>
<keyword evidence="3" id="KW-0813">Transport</keyword>
<keyword evidence="5" id="KW-0349">Heme</keyword>
<dbReference type="PANTHER" id="PTHR30529">
    <property type="entry name" value="CYTOCHROME B561"/>
    <property type="match status" value="1"/>
</dbReference>
<evidence type="ECO:0000256" key="7">
    <source>
        <dbReference type="ARBA" id="ARBA00022723"/>
    </source>
</evidence>
<feature type="domain" description="Cytochrome b561 bacterial/Ni-hydrogenase" evidence="14">
    <location>
        <begin position="1"/>
        <end position="163"/>
    </location>
</feature>
<comment type="cofactor">
    <cofactor evidence="1">
        <name>heme b</name>
        <dbReference type="ChEBI" id="CHEBI:60344"/>
    </cofactor>
</comment>
<dbReference type="Proteomes" id="UP000676409">
    <property type="component" value="Chromosome"/>
</dbReference>
<dbReference type="GO" id="GO:0046872">
    <property type="term" value="F:metal ion binding"/>
    <property type="evidence" value="ECO:0007669"/>
    <property type="project" value="UniProtKB-KW"/>
</dbReference>
<dbReference type="GO" id="GO:0009055">
    <property type="term" value="F:electron transfer activity"/>
    <property type="evidence" value="ECO:0007669"/>
    <property type="project" value="InterPro"/>
</dbReference>
<comment type="similarity">
    <text evidence="12">Belongs to the cytochrome b561 family.</text>
</comment>
<reference evidence="15" key="1">
    <citation type="submission" date="2021-04" db="EMBL/GenBank/DDBJ databases">
        <title>The complete genome sequence of Caulobacter sp. S6.</title>
        <authorList>
            <person name="Tang Y."/>
            <person name="Ouyang W."/>
            <person name="Liu Q."/>
            <person name="Huang B."/>
            <person name="Guo Z."/>
            <person name="Lei P."/>
        </authorList>
    </citation>
    <scope>NUCLEOTIDE SEQUENCE</scope>
    <source>
        <strain evidence="15">S6</strain>
    </source>
</reference>
<dbReference type="GO" id="GO:0005886">
    <property type="term" value="C:plasma membrane"/>
    <property type="evidence" value="ECO:0007669"/>
    <property type="project" value="UniProtKB-SubCell"/>
</dbReference>
<evidence type="ECO:0000256" key="6">
    <source>
        <dbReference type="ARBA" id="ARBA00022692"/>
    </source>
</evidence>
<dbReference type="Pfam" id="PF01292">
    <property type="entry name" value="Ni_hydr_CYTB"/>
    <property type="match status" value="1"/>
</dbReference>
<keyword evidence="6 13" id="KW-0812">Transmembrane</keyword>
<keyword evidence="9 13" id="KW-1133">Transmembrane helix</keyword>
<dbReference type="EMBL" id="CP073078">
    <property type="protein sequence ID" value="QUD90742.1"/>
    <property type="molecule type" value="Genomic_DNA"/>
</dbReference>
<dbReference type="InterPro" id="IPR011577">
    <property type="entry name" value="Cyt_b561_bac/Ni-Hgenase"/>
</dbReference>
<evidence type="ECO:0000256" key="10">
    <source>
        <dbReference type="ARBA" id="ARBA00023004"/>
    </source>
</evidence>
<evidence type="ECO:0000256" key="5">
    <source>
        <dbReference type="ARBA" id="ARBA00022617"/>
    </source>
</evidence>
<proteinExistence type="inferred from homology"/>
<keyword evidence="7" id="KW-0479">Metal-binding</keyword>
<comment type="subcellular location">
    <subcellularLocation>
        <location evidence="2">Cell membrane</location>
        <topology evidence="2">Multi-pass membrane protein</topology>
    </subcellularLocation>
</comment>
<evidence type="ECO:0000259" key="14">
    <source>
        <dbReference type="Pfam" id="PF01292"/>
    </source>
</evidence>
<dbReference type="GO" id="GO:0020037">
    <property type="term" value="F:heme binding"/>
    <property type="evidence" value="ECO:0007669"/>
    <property type="project" value="TreeGrafter"/>
</dbReference>
<dbReference type="SUPFAM" id="SSF81342">
    <property type="entry name" value="Transmembrane di-heme cytochromes"/>
    <property type="match status" value="1"/>
</dbReference>
<name>A0A975G538_9CAUL</name>
<dbReference type="GO" id="GO:0022904">
    <property type="term" value="P:respiratory electron transport chain"/>
    <property type="evidence" value="ECO:0007669"/>
    <property type="project" value="InterPro"/>
</dbReference>
<evidence type="ECO:0000313" key="16">
    <source>
        <dbReference type="Proteomes" id="UP000676409"/>
    </source>
</evidence>
<protein>
    <submittedName>
        <fullName evidence="15">Cytochrome b</fullName>
    </submittedName>
</protein>
<feature type="transmembrane region" description="Helical" evidence="13">
    <location>
        <begin position="132"/>
        <end position="153"/>
    </location>
</feature>
<sequence>MRIVHWLRALLIFGQIWAGWTMVSLPDKVPAKFDLFYPFHKSFGILILILAFTQLALRARTVLPKPPASLPRSEAALSKVVHTTIYVLLILVPLAGYAMSSSFTQSDGVFFFGLYLPELLPKNDKAFEVYRLIHRVLAYSLLALVVLHILGALKHRFVDRDKANDVLQRMV</sequence>
<evidence type="ECO:0000256" key="3">
    <source>
        <dbReference type="ARBA" id="ARBA00022448"/>
    </source>
</evidence>
<keyword evidence="4" id="KW-1003">Cell membrane</keyword>
<evidence type="ECO:0000256" key="1">
    <source>
        <dbReference type="ARBA" id="ARBA00001970"/>
    </source>
</evidence>
<evidence type="ECO:0000256" key="4">
    <source>
        <dbReference type="ARBA" id="ARBA00022475"/>
    </source>
</evidence>
<feature type="transmembrane region" description="Helical" evidence="13">
    <location>
        <begin position="80"/>
        <end position="99"/>
    </location>
</feature>
<dbReference type="Gene3D" id="1.20.950.20">
    <property type="entry name" value="Transmembrane di-heme cytochromes, Chain C"/>
    <property type="match status" value="1"/>
</dbReference>
<organism evidence="15 16">
    <name type="scientific">Phenylobacterium montanum</name>
    <dbReference type="NCBI Taxonomy" id="2823693"/>
    <lineage>
        <taxon>Bacteria</taxon>
        <taxon>Pseudomonadati</taxon>
        <taxon>Pseudomonadota</taxon>
        <taxon>Alphaproteobacteria</taxon>
        <taxon>Caulobacterales</taxon>
        <taxon>Caulobacteraceae</taxon>
        <taxon>Phenylobacterium</taxon>
    </lineage>
</organism>
<keyword evidence="8" id="KW-0249">Electron transport</keyword>
<gene>
    <name evidence="15" type="ORF">KCG34_10745</name>
</gene>
<evidence type="ECO:0000256" key="8">
    <source>
        <dbReference type="ARBA" id="ARBA00022982"/>
    </source>
</evidence>
<evidence type="ECO:0000313" key="15">
    <source>
        <dbReference type="EMBL" id="QUD90742.1"/>
    </source>
</evidence>
<dbReference type="PANTHER" id="PTHR30529:SF1">
    <property type="entry name" value="CYTOCHROME B561 HOMOLOG 2"/>
    <property type="match status" value="1"/>
</dbReference>